<reference evidence="1 2" key="1">
    <citation type="submission" date="2019-11" db="EMBL/GenBank/DDBJ databases">
        <title>Whole genome sequence of Oryza granulata.</title>
        <authorList>
            <person name="Li W."/>
        </authorList>
    </citation>
    <scope>NUCLEOTIDE SEQUENCE [LARGE SCALE GENOMIC DNA]</scope>
    <source>
        <strain evidence="2">cv. Menghai</strain>
        <tissue evidence="1">Leaf</tissue>
    </source>
</reference>
<evidence type="ECO:0000313" key="1">
    <source>
        <dbReference type="EMBL" id="KAF0905990.1"/>
    </source>
</evidence>
<comment type="caution">
    <text evidence="1">The sequence shown here is derived from an EMBL/GenBank/DDBJ whole genome shotgun (WGS) entry which is preliminary data.</text>
</comment>
<protein>
    <submittedName>
        <fullName evidence="1">Uncharacterized protein</fullName>
    </submittedName>
</protein>
<dbReference type="EMBL" id="SPHZ02000007">
    <property type="protein sequence ID" value="KAF0905990.1"/>
    <property type="molecule type" value="Genomic_DNA"/>
</dbReference>
<accession>A0A6G1D0U8</accession>
<proteinExistence type="predicted"/>
<sequence length="146" mass="16088">MGIRASDHVKPAGASGAVNAGSSLSVIKKPAPYVTADHCLCRISQTHDSGLVLATFPKFKIQLWVRKVETDGVTRWAPGKTVKLVELLPVSSSIERLRRLQAQVMRLSNILGYDEDSNVIHLWTNFGTFMIQLSEEGPNLIENKSM</sequence>
<gene>
    <name evidence="1" type="ORF">E2562_009011</name>
</gene>
<organism evidence="1 2">
    <name type="scientific">Oryza meyeriana var. granulata</name>
    <dbReference type="NCBI Taxonomy" id="110450"/>
    <lineage>
        <taxon>Eukaryota</taxon>
        <taxon>Viridiplantae</taxon>
        <taxon>Streptophyta</taxon>
        <taxon>Embryophyta</taxon>
        <taxon>Tracheophyta</taxon>
        <taxon>Spermatophyta</taxon>
        <taxon>Magnoliopsida</taxon>
        <taxon>Liliopsida</taxon>
        <taxon>Poales</taxon>
        <taxon>Poaceae</taxon>
        <taxon>BOP clade</taxon>
        <taxon>Oryzoideae</taxon>
        <taxon>Oryzeae</taxon>
        <taxon>Oryzinae</taxon>
        <taxon>Oryza</taxon>
        <taxon>Oryza meyeriana</taxon>
    </lineage>
</organism>
<dbReference type="PANTHER" id="PTHR33186">
    <property type="entry name" value="OS10G0136150 PROTEIN-RELATED"/>
    <property type="match status" value="1"/>
</dbReference>
<keyword evidence="2" id="KW-1185">Reference proteome</keyword>
<dbReference type="Proteomes" id="UP000479710">
    <property type="component" value="Unassembled WGS sequence"/>
</dbReference>
<name>A0A6G1D0U8_9ORYZ</name>
<evidence type="ECO:0000313" key="2">
    <source>
        <dbReference type="Proteomes" id="UP000479710"/>
    </source>
</evidence>
<dbReference type="OrthoDB" id="598577at2759"/>
<dbReference type="PANTHER" id="PTHR33186:SF13">
    <property type="entry name" value="OS10G0138300 PROTEIN"/>
    <property type="match status" value="1"/>
</dbReference>
<dbReference type="AlphaFoldDB" id="A0A6G1D0U8"/>